<dbReference type="Gene3D" id="2.60.40.10">
    <property type="entry name" value="Immunoglobulins"/>
    <property type="match status" value="1"/>
</dbReference>
<evidence type="ECO:0000256" key="1">
    <source>
        <dbReference type="SAM" id="Phobius"/>
    </source>
</evidence>
<accession>A0A2H0WS63</accession>
<protein>
    <recommendedName>
        <fullName evidence="4">Bacterial Ig domain-containing protein</fullName>
    </recommendedName>
</protein>
<feature type="transmembrane region" description="Helical" evidence="1">
    <location>
        <begin position="6"/>
        <end position="25"/>
    </location>
</feature>
<evidence type="ECO:0000313" key="3">
    <source>
        <dbReference type="Proteomes" id="UP000231198"/>
    </source>
</evidence>
<organism evidence="2 3">
    <name type="scientific">Candidatus Roizmanbacteria bacterium CG09_land_8_20_14_0_10_41_9</name>
    <dbReference type="NCBI Taxonomy" id="1974850"/>
    <lineage>
        <taxon>Bacteria</taxon>
        <taxon>Candidatus Roizmaniibacteriota</taxon>
    </lineage>
</organism>
<proteinExistence type="predicted"/>
<comment type="caution">
    <text evidence="2">The sequence shown here is derived from an EMBL/GenBank/DDBJ whole genome shotgun (WGS) entry which is preliminary data.</text>
</comment>
<gene>
    <name evidence="2" type="ORF">COT62_03575</name>
</gene>
<keyword evidence="1" id="KW-0472">Membrane</keyword>
<evidence type="ECO:0000313" key="2">
    <source>
        <dbReference type="EMBL" id="PIS15455.1"/>
    </source>
</evidence>
<dbReference type="Proteomes" id="UP000231198">
    <property type="component" value="Unassembled WGS sequence"/>
</dbReference>
<dbReference type="AlphaFoldDB" id="A0A2H0WS63"/>
<name>A0A2H0WS63_9BACT</name>
<keyword evidence="1" id="KW-0812">Transmembrane</keyword>
<evidence type="ECO:0008006" key="4">
    <source>
        <dbReference type="Google" id="ProtNLM"/>
    </source>
</evidence>
<sequence>MKRETTIAILFGIVLGGILAVFILMKNKETQLEKTKSISPSVTVTPKIVVNTVKEEKVLEVTQPKDGAIVRKNSVSIAGSVPKGAMVFITSPIKDLLLNADKEQFTADFPLAFGENSIEITAYSKNGQSKIQTKHIKVYHLDEQL</sequence>
<dbReference type="EMBL" id="PEZG01000077">
    <property type="protein sequence ID" value="PIS15455.1"/>
    <property type="molecule type" value="Genomic_DNA"/>
</dbReference>
<dbReference type="InterPro" id="IPR013783">
    <property type="entry name" value="Ig-like_fold"/>
</dbReference>
<reference evidence="3" key="1">
    <citation type="submission" date="2017-09" db="EMBL/GenBank/DDBJ databases">
        <title>Depth-based differentiation of microbial function through sediment-hosted aquifers and enrichment of novel symbionts in the deep terrestrial subsurface.</title>
        <authorList>
            <person name="Probst A.J."/>
            <person name="Ladd B."/>
            <person name="Jarett J.K."/>
            <person name="Geller-Mcgrath D.E."/>
            <person name="Sieber C.M.K."/>
            <person name="Emerson J.B."/>
            <person name="Anantharaman K."/>
            <person name="Thomas B.C."/>
            <person name="Malmstrom R."/>
            <person name="Stieglmeier M."/>
            <person name="Klingl A."/>
            <person name="Woyke T."/>
            <person name="Ryan C.M."/>
            <person name="Banfield J.F."/>
        </authorList>
    </citation>
    <scope>NUCLEOTIDE SEQUENCE [LARGE SCALE GENOMIC DNA]</scope>
</reference>
<keyword evidence="1" id="KW-1133">Transmembrane helix</keyword>